<dbReference type="InterPro" id="IPR013083">
    <property type="entry name" value="Znf_RING/FYVE/PHD"/>
</dbReference>
<feature type="region of interest" description="Disordered" evidence="9">
    <location>
        <begin position="488"/>
        <end position="537"/>
    </location>
</feature>
<evidence type="ECO:0000256" key="8">
    <source>
        <dbReference type="SAM" id="Coils"/>
    </source>
</evidence>
<dbReference type="PROSITE" id="PS01359">
    <property type="entry name" value="ZF_PHD_1"/>
    <property type="match status" value="1"/>
</dbReference>
<dbReference type="SMART" id="SM00249">
    <property type="entry name" value="PHD"/>
    <property type="match status" value="1"/>
</dbReference>
<dbReference type="Pfam" id="PF24324">
    <property type="entry name" value="MYND_ZMYND11_ZMYD8"/>
    <property type="match status" value="1"/>
</dbReference>
<evidence type="ECO:0000256" key="4">
    <source>
        <dbReference type="ARBA" id="ARBA00022990"/>
    </source>
</evidence>
<dbReference type="Gene3D" id="1.20.920.10">
    <property type="entry name" value="Bromodomain-like"/>
    <property type="match status" value="1"/>
</dbReference>
<dbReference type="CDD" id="cd15538">
    <property type="entry name" value="PHD_PRKCBP1"/>
    <property type="match status" value="1"/>
</dbReference>
<evidence type="ECO:0000256" key="5">
    <source>
        <dbReference type="ARBA" id="ARBA00023117"/>
    </source>
</evidence>
<dbReference type="PROSITE" id="PS00633">
    <property type="entry name" value="BROMODOMAIN_1"/>
    <property type="match status" value="1"/>
</dbReference>
<keyword evidence="5 6" id="KW-0103">Bromodomain</keyword>
<evidence type="ECO:0000256" key="7">
    <source>
        <dbReference type="PROSITE-ProRule" id="PRU00134"/>
    </source>
</evidence>
<protein>
    <submittedName>
        <fullName evidence="14">Protein kinase C-binding protein 1 isoform X1</fullName>
    </submittedName>
</protein>
<dbReference type="PROSITE" id="PS50865">
    <property type="entry name" value="ZF_MYND_2"/>
    <property type="match status" value="1"/>
</dbReference>
<dbReference type="InterPro" id="IPR057053">
    <property type="entry name" value="MYND_ZMYND11_ZMYD8"/>
</dbReference>
<feature type="domain" description="MYND-type" evidence="12">
    <location>
        <begin position="1226"/>
        <end position="1260"/>
    </location>
</feature>
<keyword evidence="2 7" id="KW-0863">Zinc-finger</keyword>
<dbReference type="PROSITE" id="PS50812">
    <property type="entry name" value="PWWP"/>
    <property type="match status" value="1"/>
</dbReference>
<dbReference type="InterPro" id="IPR018359">
    <property type="entry name" value="Bromodomain_CS"/>
</dbReference>
<evidence type="ECO:0000313" key="14">
    <source>
        <dbReference type="RefSeq" id="XP_017783814.1"/>
    </source>
</evidence>
<sequence length="1386" mass="156313">MSTEDIVQVMEVSPDVFEESDAEKTEESSEDVKDALEKSIHTVEIVEEIEGEDEEDESMNPEVNTSESQESVDSENSSTKTSRELKSILELSKEANLDTNIVHKRKAIDMKSDSDGRESPKRIVVMKKISYDDCETTPNEEENSFKAIVKRKRDSTTEKVAGGASDEKRYKKEIMPDLSLIERNKDAFCWRCHKSGVNISCEECPRSFHTKCVKITQPNSFKCSECLNSKKTSSISLSNLGTLLKYAHKRMLQIVESEPFLYPVNEEEFPEYKRYIVKAMDLTQLGKNLLNNIYLNTNAFEADTKWILHNSIIFNSFLCSDQSKLTTTAKTIVKICKQEMSEIENCANCYRNANTKEDWFVEVCPKPHMLLWAKLKGFPFWPAKAMTVNTTGMVDVRFFGAHDRAWVSYKECYLYSEKNPNLNQMKKNDIKECIKEVNIYIDNFKKTFGNFKYADYKSPYNPIIHNWEVYITKNVLLKDEKKTILKSDNRTSTPLSHVKSPANLSNASKSTDDIEKISDTDEDSHDTEFIDPSVGHVTGDSHFFDECDFDTEEMSNESSKSKKQTVADKDNANDTSKVSFSNLSDIIDNSKSSKTYSKKDSKLKISSKLFLNLSKKEGTNKDSKTNHSEKTKEVTDSLENSEKWLEKTKSELPLPPLVPIGKKKLDFEEKEIVDVLYPEPTCSDLKNKISNESSVPLQKEINRENEAELNHINEKNIDKVVLDKSEENHCVDTVKKSSTKAIVETTAKPSNSAAEKKTETTNNSETSAENRKRKLSTDDNTTSKKTLRVVNVEELVDNQYTSLQSLLEKQLVAKTTDLKEVKEPSELCMVEIKTEPSENDDDSEYMTAKRRLLSALNISEKLPESQTPSKSEIRTRSKTDEKVAKLRENQIRKDEPEVKKTEKKVQKATIKQRARKTFPSPRQPVHIKQAKKPIAIAKSTTNMTTAPSCTMPLQQTTVSNPTTSTAVITTPSVVPQTNPGTTNMMILPQQLVLPSNQAMQYSAASPLITMVPHTGTSYANIILPQNQNLIPSYNFASFNVIPTINDQSQQQHQQITTHNDTLTTATTTILANPIIDSINGIPDSSRNINDVFHKLPPRLKPRPPGPLSQHFEESIPSSAGPVTAKINSISHKLSEYFRGMLIETLSDVSKVDNPEASIASLKLEIETLKHKHSEALLEVKKNSHTVIQDMQRSLQEEREKIIQETKSSCEHEALRRVEEAKLKQWCAMCLKEAQFYCCWNTSYCDYPCQSKHWSTHMSKCTQSNSTQGQTSLPNITTQPLILRPTAPPKGMSGKVKTTKLLVNKQTTNKMPLNIVKSTPNAITLVESGKYEISVDNTKLLNCPSFLNTVQSGMTTNQHASPKVMLQNKSPSINKNGSAGVTETNDN</sequence>
<feature type="compositionally biased region" description="Acidic residues" evidence="9">
    <location>
        <begin position="45"/>
        <end position="59"/>
    </location>
</feature>
<dbReference type="GO" id="GO:0016301">
    <property type="term" value="F:kinase activity"/>
    <property type="evidence" value="ECO:0007669"/>
    <property type="project" value="UniProtKB-KW"/>
</dbReference>
<evidence type="ECO:0000256" key="9">
    <source>
        <dbReference type="SAM" id="MobiDB-lite"/>
    </source>
</evidence>
<reference evidence="14" key="1">
    <citation type="submission" date="2025-08" db="UniProtKB">
        <authorList>
            <consortium name="RefSeq"/>
        </authorList>
    </citation>
    <scope>IDENTIFICATION</scope>
    <source>
        <tissue evidence="14">Whole Larva</tissue>
    </source>
</reference>
<dbReference type="Pfam" id="PF23460">
    <property type="entry name" value="ZMYND8_CC"/>
    <property type="match status" value="1"/>
</dbReference>
<dbReference type="InterPro" id="IPR044075">
    <property type="entry name" value="PRKCBP1_PHD"/>
</dbReference>
<feature type="region of interest" description="Disordered" evidence="9">
    <location>
        <begin position="617"/>
        <end position="639"/>
    </location>
</feature>
<feature type="region of interest" description="Disordered" evidence="9">
    <location>
        <begin position="743"/>
        <end position="780"/>
    </location>
</feature>
<dbReference type="InterPro" id="IPR000313">
    <property type="entry name" value="PWWP_dom"/>
</dbReference>
<name>A0ABM1NAG4_NICVS</name>
<dbReference type="Pfam" id="PF00855">
    <property type="entry name" value="PWWP"/>
    <property type="match status" value="1"/>
</dbReference>
<keyword evidence="4" id="KW-0007">Acetylation</keyword>
<gene>
    <name evidence="14" type="primary">LOC108567711</name>
</gene>
<dbReference type="SUPFAM" id="SSF63748">
    <property type="entry name" value="Tudor/PWWP/MBT"/>
    <property type="match status" value="1"/>
</dbReference>
<dbReference type="InterPro" id="IPR001487">
    <property type="entry name" value="Bromodomain"/>
</dbReference>
<dbReference type="Gene3D" id="2.30.30.140">
    <property type="match status" value="1"/>
</dbReference>
<evidence type="ECO:0000259" key="10">
    <source>
        <dbReference type="PROSITE" id="PS50014"/>
    </source>
</evidence>
<keyword evidence="14" id="KW-0808">Transferase</keyword>
<keyword evidence="13" id="KW-1185">Reference proteome</keyword>
<dbReference type="PROSITE" id="PS50014">
    <property type="entry name" value="BROMODOMAIN_2"/>
    <property type="match status" value="1"/>
</dbReference>
<organism evidence="13 14">
    <name type="scientific">Nicrophorus vespilloides</name>
    <name type="common">Boreal carrion beetle</name>
    <dbReference type="NCBI Taxonomy" id="110193"/>
    <lineage>
        <taxon>Eukaryota</taxon>
        <taxon>Metazoa</taxon>
        <taxon>Ecdysozoa</taxon>
        <taxon>Arthropoda</taxon>
        <taxon>Hexapoda</taxon>
        <taxon>Insecta</taxon>
        <taxon>Pterygota</taxon>
        <taxon>Neoptera</taxon>
        <taxon>Endopterygota</taxon>
        <taxon>Coleoptera</taxon>
        <taxon>Polyphaga</taxon>
        <taxon>Staphyliniformia</taxon>
        <taxon>Silphidae</taxon>
        <taxon>Nicrophorinae</taxon>
        <taxon>Nicrophorus</taxon>
    </lineage>
</organism>
<dbReference type="CDD" id="cd20160">
    <property type="entry name" value="PWWP_PRKCBP1"/>
    <property type="match status" value="1"/>
</dbReference>
<evidence type="ECO:0000313" key="13">
    <source>
        <dbReference type="Proteomes" id="UP000695000"/>
    </source>
</evidence>
<evidence type="ECO:0000259" key="12">
    <source>
        <dbReference type="PROSITE" id="PS50865"/>
    </source>
</evidence>
<keyword evidence="3" id="KW-0862">Zinc</keyword>
<feature type="region of interest" description="Disordered" evidence="9">
    <location>
        <begin position="1"/>
        <end position="84"/>
    </location>
</feature>
<feature type="domain" description="PWWP" evidence="11">
    <location>
        <begin position="367"/>
        <end position="418"/>
    </location>
</feature>
<feature type="region of interest" description="Disordered" evidence="9">
    <location>
        <begin position="554"/>
        <end position="577"/>
    </location>
</feature>
<dbReference type="SUPFAM" id="SSF47370">
    <property type="entry name" value="Bromodomain"/>
    <property type="match status" value="1"/>
</dbReference>
<keyword evidence="14" id="KW-0418">Kinase</keyword>
<feature type="region of interest" description="Disordered" evidence="9">
    <location>
        <begin position="1366"/>
        <end position="1386"/>
    </location>
</feature>
<dbReference type="GeneID" id="108567711"/>
<keyword evidence="1" id="KW-0479">Metal-binding</keyword>
<keyword evidence="8" id="KW-0175">Coiled coil</keyword>
<evidence type="ECO:0000256" key="2">
    <source>
        <dbReference type="ARBA" id="ARBA00022771"/>
    </source>
</evidence>
<evidence type="ECO:0000256" key="1">
    <source>
        <dbReference type="ARBA" id="ARBA00022723"/>
    </source>
</evidence>
<dbReference type="Gene3D" id="3.30.40.10">
    <property type="entry name" value="Zinc/RING finger domain, C3HC4 (zinc finger)"/>
    <property type="match status" value="1"/>
</dbReference>
<dbReference type="PANTHER" id="PTHR46453:SF5">
    <property type="entry name" value="PROTEIN KINASE C-BINDING PROTEIN 1 ISOFORM X1"/>
    <property type="match status" value="1"/>
</dbReference>
<dbReference type="PANTHER" id="PTHR46453">
    <property type="entry name" value="PROTEIN KINASE C-BINDING PROTEIN 1"/>
    <property type="match status" value="1"/>
</dbReference>
<dbReference type="PROSITE" id="PS01360">
    <property type="entry name" value="ZF_MYND_1"/>
    <property type="match status" value="1"/>
</dbReference>
<evidence type="ECO:0000256" key="6">
    <source>
        <dbReference type="PROSITE-ProRule" id="PRU00035"/>
    </source>
</evidence>
<accession>A0ABM1NAG4</accession>
<dbReference type="InterPro" id="IPR011011">
    <property type="entry name" value="Znf_FYVE_PHD"/>
</dbReference>
<dbReference type="Pfam" id="PF00439">
    <property type="entry name" value="Bromodomain"/>
    <property type="match status" value="1"/>
</dbReference>
<dbReference type="SMART" id="SM00293">
    <property type="entry name" value="PWWP"/>
    <property type="match status" value="1"/>
</dbReference>
<dbReference type="InterPro" id="IPR001965">
    <property type="entry name" value="Znf_PHD"/>
</dbReference>
<evidence type="ECO:0000256" key="3">
    <source>
        <dbReference type="ARBA" id="ARBA00022833"/>
    </source>
</evidence>
<feature type="compositionally biased region" description="Polar residues" evidence="9">
    <location>
        <begin position="61"/>
        <end position="80"/>
    </location>
</feature>
<dbReference type="InterPro" id="IPR002893">
    <property type="entry name" value="Znf_MYND"/>
</dbReference>
<dbReference type="InterPro" id="IPR056987">
    <property type="entry name" value="ZMYND8_CC"/>
</dbReference>
<dbReference type="SUPFAM" id="SSF144232">
    <property type="entry name" value="HIT/MYND zinc finger-like"/>
    <property type="match status" value="1"/>
</dbReference>
<dbReference type="SUPFAM" id="SSF57903">
    <property type="entry name" value="FYVE/PHD zinc finger"/>
    <property type="match status" value="1"/>
</dbReference>
<dbReference type="InterPro" id="IPR019786">
    <property type="entry name" value="Zinc_finger_PHD-type_CS"/>
</dbReference>
<dbReference type="SMART" id="SM00297">
    <property type="entry name" value="BROMO"/>
    <property type="match status" value="1"/>
</dbReference>
<feature type="domain" description="Bromo" evidence="10">
    <location>
        <begin position="252"/>
        <end position="315"/>
    </location>
</feature>
<evidence type="ECO:0000259" key="11">
    <source>
        <dbReference type="PROSITE" id="PS50812"/>
    </source>
</evidence>
<dbReference type="RefSeq" id="XP_017783814.1">
    <property type="nucleotide sequence ID" value="XM_017928325.1"/>
</dbReference>
<feature type="coiled-coil region" evidence="8">
    <location>
        <begin position="1158"/>
        <end position="1207"/>
    </location>
</feature>
<feature type="compositionally biased region" description="Basic and acidic residues" evidence="9">
    <location>
        <begin position="510"/>
        <end position="519"/>
    </location>
</feature>
<proteinExistence type="predicted"/>
<feature type="compositionally biased region" description="Basic and acidic residues" evidence="9">
    <location>
        <begin position="22"/>
        <end position="41"/>
    </location>
</feature>
<dbReference type="InterPro" id="IPR036427">
    <property type="entry name" value="Bromodomain-like_sf"/>
</dbReference>
<dbReference type="Proteomes" id="UP000695000">
    <property type="component" value="Unplaced"/>
</dbReference>